<keyword evidence="1" id="KW-1133">Transmembrane helix</keyword>
<protein>
    <submittedName>
        <fullName evidence="2">Uncharacterized protein</fullName>
    </submittedName>
</protein>
<dbReference type="Proteomes" id="UP001498398">
    <property type="component" value="Unassembled WGS sequence"/>
</dbReference>
<evidence type="ECO:0000313" key="2">
    <source>
        <dbReference type="EMBL" id="KAK7473265.1"/>
    </source>
</evidence>
<proteinExistence type="predicted"/>
<keyword evidence="3" id="KW-1185">Reference proteome</keyword>
<evidence type="ECO:0000313" key="3">
    <source>
        <dbReference type="Proteomes" id="UP001498398"/>
    </source>
</evidence>
<keyword evidence="1" id="KW-0472">Membrane</keyword>
<dbReference type="Gene3D" id="1.25.40.10">
    <property type="entry name" value="Tetratricopeptide repeat domain"/>
    <property type="match status" value="1"/>
</dbReference>
<reference evidence="2 3" key="1">
    <citation type="submission" date="2024-01" db="EMBL/GenBank/DDBJ databases">
        <title>A draft genome for the cacao thread blight pathogen Marasmiellus scandens.</title>
        <authorList>
            <person name="Baruah I.K."/>
            <person name="Leung J."/>
            <person name="Bukari Y."/>
            <person name="Amoako-Attah I."/>
            <person name="Meinhardt L.W."/>
            <person name="Bailey B.A."/>
            <person name="Cohen S.P."/>
        </authorList>
    </citation>
    <scope>NUCLEOTIDE SEQUENCE [LARGE SCALE GENOMIC DNA]</scope>
    <source>
        <strain evidence="2 3">GH-19</strain>
    </source>
</reference>
<dbReference type="InterPro" id="IPR011990">
    <property type="entry name" value="TPR-like_helical_dom_sf"/>
</dbReference>
<dbReference type="InterPro" id="IPR040201">
    <property type="entry name" value="Mrg3-like"/>
</dbReference>
<gene>
    <name evidence="2" type="ORF">VKT23_001363</name>
</gene>
<keyword evidence="1" id="KW-0812">Transmembrane</keyword>
<organism evidence="2 3">
    <name type="scientific">Marasmiellus scandens</name>
    <dbReference type="NCBI Taxonomy" id="2682957"/>
    <lineage>
        <taxon>Eukaryota</taxon>
        <taxon>Fungi</taxon>
        <taxon>Dikarya</taxon>
        <taxon>Basidiomycota</taxon>
        <taxon>Agaricomycotina</taxon>
        <taxon>Agaricomycetes</taxon>
        <taxon>Agaricomycetidae</taxon>
        <taxon>Agaricales</taxon>
        <taxon>Marasmiineae</taxon>
        <taxon>Omphalotaceae</taxon>
        <taxon>Marasmiellus</taxon>
    </lineage>
</organism>
<dbReference type="PANTHER" id="PTHR28142:SF1">
    <property type="entry name" value="MITOCHONDRIAL INNER MEMBRANE I-AAA PROTEASE SUPERCOMPLEX SUBUNIT MGR3-RELATED"/>
    <property type="match status" value="1"/>
</dbReference>
<accession>A0ABR1K6V7</accession>
<dbReference type="EMBL" id="JBANRG010000001">
    <property type="protein sequence ID" value="KAK7473265.1"/>
    <property type="molecule type" value="Genomic_DNA"/>
</dbReference>
<feature type="transmembrane region" description="Helical" evidence="1">
    <location>
        <begin position="58"/>
        <end position="75"/>
    </location>
</feature>
<name>A0ABR1K6V7_9AGAR</name>
<sequence length="413" mass="45542">MFQLRRIHAPRAKVSISHLASTKGTSVLSRPFLLSQSRNYSVLLEQPKQRKLGPWTKAILIASTCFIGYGGYVLYETLTMWPPEIRADLRDAIGAKLKGDFELSERHFHRAWDVIQTLPISSLGDQPYLKLTGVAVAFADVLEISGKSARAYEVCVDALLAMQKDGAKEKLTGPEKLRAVSIGQKLGELAEELDRPLEEQEKWLVWTVEEMLKLVKAEGKGSSKEALAEEQVNLPLLVVPSWISKADMGAPLEALGAFYARTGRIDYAMPLYLQAISLLIPPAPKTATPEEKCRGAQLMGNLSELIMRRPPSPETLHQAEAWASQALAVIKKTRVESKTVIPGCEEVYAAALFNVANFREMSGDKVSARRFYKEGLDQARALQIDEGVVEASKALARIDSDSESSSDTKTKST</sequence>
<evidence type="ECO:0000256" key="1">
    <source>
        <dbReference type="SAM" id="Phobius"/>
    </source>
</evidence>
<dbReference type="PANTHER" id="PTHR28142">
    <property type="entry name" value="MITOCHONDRIAL INNER MEMBRANE I-AAA PROTEASE SUPERCOMPLEX SUBUNIT MGR3-RELATED"/>
    <property type="match status" value="1"/>
</dbReference>
<comment type="caution">
    <text evidence="2">The sequence shown here is derived from an EMBL/GenBank/DDBJ whole genome shotgun (WGS) entry which is preliminary data.</text>
</comment>